<dbReference type="SUPFAM" id="SSF53474">
    <property type="entry name" value="alpha/beta-Hydrolases"/>
    <property type="match status" value="1"/>
</dbReference>
<gene>
    <name evidence="2" type="ORF">TRFO_20681</name>
</gene>
<comment type="caution">
    <text evidence="2">The sequence shown here is derived from an EMBL/GenBank/DDBJ whole genome shotgun (WGS) entry which is preliminary data.</text>
</comment>
<dbReference type="AlphaFoldDB" id="A0A1J4KFA6"/>
<evidence type="ECO:0000259" key="1">
    <source>
        <dbReference type="Pfam" id="PF12697"/>
    </source>
</evidence>
<organism evidence="2 3">
    <name type="scientific">Tritrichomonas foetus</name>
    <dbReference type="NCBI Taxonomy" id="1144522"/>
    <lineage>
        <taxon>Eukaryota</taxon>
        <taxon>Metamonada</taxon>
        <taxon>Parabasalia</taxon>
        <taxon>Tritrichomonadida</taxon>
        <taxon>Tritrichomonadidae</taxon>
        <taxon>Tritrichomonas</taxon>
    </lineage>
</organism>
<dbReference type="VEuPathDB" id="TrichDB:TRFO_20681"/>
<name>A0A1J4KFA6_9EUKA</name>
<feature type="domain" description="AB hydrolase-1" evidence="1">
    <location>
        <begin position="82"/>
        <end position="198"/>
    </location>
</feature>
<dbReference type="Proteomes" id="UP000179807">
    <property type="component" value="Unassembled WGS sequence"/>
</dbReference>
<evidence type="ECO:0000313" key="3">
    <source>
        <dbReference type="Proteomes" id="UP000179807"/>
    </source>
</evidence>
<dbReference type="RefSeq" id="XP_068363273.1">
    <property type="nucleotide sequence ID" value="XM_068501535.1"/>
</dbReference>
<dbReference type="Pfam" id="PF12697">
    <property type="entry name" value="Abhydrolase_6"/>
    <property type="match status" value="1"/>
</dbReference>
<reference evidence="2" key="1">
    <citation type="submission" date="2016-10" db="EMBL/GenBank/DDBJ databases">
        <authorList>
            <person name="Benchimol M."/>
            <person name="Almeida L.G."/>
            <person name="Vasconcelos A.T."/>
            <person name="Perreira-Neves A."/>
            <person name="Rosa I.A."/>
            <person name="Tasca T."/>
            <person name="Bogo M.R."/>
            <person name="de Souza W."/>
        </authorList>
    </citation>
    <scope>NUCLEOTIDE SEQUENCE [LARGE SCALE GENOMIC DNA]</scope>
    <source>
        <strain evidence="2">K</strain>
    </source>
</reference>
<evidence type="ECO:0000313" key="2">
    <source>
        <dbReference type="EMBL" id="OHT10137.1"/>
    </source>
</evidence>
<dbReference type="GeneID" id="94836239"/>
<sequence>MGIKLVRQMFFERQTHSNEFTIFFEHIVGIFSIDYRKSFLHFFFLIKLASMSQSAEGSNSPSDDSQKLPQLIGIENNPLVAFAHGYTGCGTNVFFPYAFTTVADLACEFVSPDFPSPANPICSEWKEVFTKRILSEWNSHQKIVLVGHSLGGYLVLRTLCDYRNEEWMKSVAGAYLVSPVADPSLFTIKWNGFDAELDWEYLRSVDIPIRLIFNPKDTELNPAHSKRAIEELEKAKNFSHIALSNPRYHPHFGGNGHFPIKEINDGIAELIKSVM</sequence>
<dbReference type="OrthoDB" id="7457040at2759"/>
<dbReference type="InterPro" id="IPR000073">
    <property type="entry name" value="AB_hydrolase_1"/>
</dbReference>
<protein>
    <recommendedName>
        <fullName evidence="1">AB hydrolase-1 domain-containing protein</fullName>
    </recommendedName>
</protein>
<keyword evidence="3" id="KW-1185">Reference proteome</keyword>
<dbReference type="Gene3D" id="3.40.50.1820">
    <property type="entry name" value="alpha/beta hydrolase"/>
    <property type="match status" value="1"/>
</dbReference>
<dbReference type="InterPro" id="IPR029058">
    <property type="entry name" value="AB_hydrolase_fold"/>
</dbReference>
<proteinExistence type="predicted"/>
<accession>A0A1J4KFA6</accession>
<dbReference type="EMBL" id="MLAK01000620">
    <property type="protein sequence ID" value="OHT10137.1"/>
    <property type="molecule type" value="Genomic_DNA"/>
</dbReference>